<evidence type="ECO:0000313" key="5">
    <source>
        <dbReference type="EMBL" id="MDI4643968.1"/>
    </source>
</evidence>
<dbReference type="PRINTS" id="PR00033">
    <property type="entry name" value="HTHASNC"/>
</dbReference>
<dbReference type="EMBL" id="JAGRPV010000001">
    <property type="protein sequence ID" value="MDI4643968.1"/>
    <property type="molecule type" value="Genomic_DNA"/>
</dbReference>
<keyword evidence="3" id="KW-0804">Transcription</keyword>
<protein>
    <submittedName>
        <fullName evidence="5">Lrp/AsnC family transcriptional regulator</fullName>
    </submittedName>
</protein>
<dbReference type="Pfam" id="PF13404">
    <property type="entry name" value="HTH_AsnC-type"/>
    <property type="match status" value="1"/>
</dbReference>
<evidence type="ECO:0000259" key="4">
    <source>
        <dbReference type="PROSITE" id="PS50956"/>
    </source>
</evidence>
<dbReference type="PROSITE" id="PS00519">
    <property type="entry name" value="HTH_ASNC_1"/>
    <property type="match status" value="1"/>
</dbReference>
<dbReference type="Pfam" id="PF01037">
    <property type="entry name" value="AsnC_trans_reg"/>
    <property type="match status" value="1"/>
</dbReference>
<gene>
    <name evidence="5" type="ORF">KB449_03310</name>
</gene>
<dbReference type="InterPro" id="IPR011991">
    <property type="entry name" value="ArsR-like_HTH"/>
</dbReference>
<dbReference type="PANTHER" id="PTHR30154">
    <property type="entry name" value="LEUCINE-RESPONSIVE REGULATORY PROTEIN"/>
    <property type="match status" value="1"/>
</dbReference>
<comment type="caution">
    <text evidence="5">The sequence shown here is derived from an EMBL/GenBank/DDBJ whole genome shotgun (WGS) entry which is preliminary data.</text>
</comment>
<dbReference type="PROSITE" id="PS50956">
    <property type="entry name" value="HTH_ASNC_2"/>
    <property type="match status" value="1"/>
</dbReference>
<dbReference type="SUPFAM" id="SSF46785">
    <property type="entry name" value="Winged helix' DNA-binding domain"/>
    <property type="match status" value="1"/>
</dbReference>
<dbReference type="Proteomes" id="UP001161691">
    <property type="component" value="Unassembled WGS sequence"/>
</dbReference>
<keyword evidence="2" id="KW-0238">DNA-binding</keyword>
<dbReference type="InterPro" id="IPR019888">
    <property type="entry name" value="Tscrpt_reg_AsnC-like"/>
</dbReference>
<evidence type="ECO:0000256" key="2">
    <source>
        <dbReference type="ARBA" id="ARBA00023125"/>
    </source>
</evidence>
<organism evidence="5 6">
    <name type="scientific">Cohnella hashimotonis</name>
    <dbReference type="NCBI Taxonomy" id="2826895"/>
    <lineage>
        <taxon>Bacteria</taxon>
        <taxon>Bacillati</taxon>
        <taxon>Bacillota</taxon>
        <taxon>Bacilli</taxon>
        <taxon>Bacillales</taxon>
        <taxon>Paenibacillaceae</taxon>
        <taxon>Cohnella</taxon>
    </lineage>
</organism>
<dbReference type="SUPFAM" id="SSF54909">
    <property type="entry name" value="Dimeric alpha+beta barrel"/>
    <property type="match status" value="1"/>
</dbReference>
<dbReference type="InterPro" id="IPR019887">
    <property type="entry name" value="Tscrpt_reg_AsnC/Lrp_C"/>
</dbReference>
<dbReference type="InterPro" id="IPR000485">
    <property type="entry name" value="AsnC-type_HTH_dom"/>
</dbReference>
<evidence type="ECO:0000313" key="6">
    <source>
        <dbReference type="Proteomes" id="UP001161691"/>
    </source>
</evidence>
<proteinExistence type="predicted"/>
<keyword evidence="1" id="KW-0805">Transcription regulation</keyword>
<dbReference type="RefSeq" id="WP_282907001.1">
    <property type="nucleotide sequence ID" value="NZ_JAGRPV010000001.1"/>
</dbReference>
<dbReference type="PANTHER" id="PTHR30154:SF34">
    <property type="entry name" value="TRANSCRIPTIONAL REGULATOR AZLB"/>
    <property type="match status" value="1"/>
</dbReference>
<dbReference type="InterPro" id="IPR019885">
    <property type="entry name" value="Tscrpt_reg_HTH_AsnC-type_CS"/>
</dbReference>
<dbReference type="CDD" id="cd00090">
    <property type="entry name" value="HTH_ARSR"/>
    <property type="match status" value="1"/>
</dbReference>
<evidence type="ECO:0000256" key="3">
    <source>
        <dbReference type="ARBA" id="ARBA00023163"/>
    </source>
</evidence>
<name>A0ABT6TAU8_9BACL</name>
<accession>A0ABT6TAU8</accession>
<evidence type="ECO:0000256" key="1">
    <source>
        <dbReference type="ARBA" id="ARBA00023015"/>
    </source>
</evidence>
<dbReference type="Gene3D" id="1.10.10.10">
    <property type="entry name" value="Winged helix-like DNA-binding domain superfamily/Winged helix DNA-binding domain"/>
    <property type="match status" value="1"/>
</dbReference>
<dbReference type="InterPro" id="IPR036390">
    <property type="entry name" value="WH_DNA-bd_sf"/>
</dbReference>
<reference evidence="5" key="1">
    <citation type="submission" date="2023-04" db="EMBL/GenBank/DDBJ databases">
        <title>Comparative genomic analysis of Cohnella hashimotonis sp. nov., isolated from the International Space Station.</title>
        <authorList>
            <person name="Venkateswaran K."/>
            <person name="Simpson A."/>
        </authorList>
    </citation>
    <scope>NUCLEOTIDE SEQUENCE</scope>
    <source>
        <strain evidence="5">F6_2S_P_1</strain>
    </source>
</reference>
<dbReference type="Gene3D" id="3.30.70.920">
    <property type="match status" value="1"/>
</dbReference>
<keyword evidence="6" id="KW-1185">Reference proteome</keyword>
<dbReference type="SMART" id="SM00344">
    <property type="entry name" value="HTH_ASNC"/>
    <property type="match status" value="1"/>
</dbReference>
<sequence>MQIKTLHDRPYVTLDSVDRKIIDLLNDNARMSYTDIGKEVGLTRVAVQLRLQSLVDNGVIERFTLAVNPEPAGFYLTAFFEISVEPRELEKLAGAIMDHPPVTLLYQLSGPSKLHMYGQFIDQVEMEGYLKTKLYVLPGITNVDFQIVIHMYKNRMALRPLGDAVRLYQP</sequence>
<dbReference type="InterPro" id="IPR036388">
    <property type="entry name" value="WH-like_DNA-bd_sf"/>
</dbReference>
<dbReference type="InterPro" id="IPR011008">
    <property type="entry name" value="Dimeric_a/b-barrel"/>
</dbReference>
<feature type="domain" description="HTH asnC-type" evidence="4">
    <location>
        <begin position="14"/>
        <end position="75"/>
    </location>
</feature>